<dbReference type="GO" id="GO:0016787">
    <property type="term" value="F:hydrolase activity"/>
    <property type="evidence" value="ECO:0007669"/>
    <property type="project" value="UniProtKB-KW"/>
</dbReference>
<keyword evidence="5" id="KW-0378">Hydrolase</keyword>
<comment type="catalytic activity">
    <reaction evidence="1">
        <text>inosine + phosphate = alpha-D-ribose 1-phosphate + hypoxanthine</text>
        <dbReference type="Rhea" id="RHEA:27646"/>
        <dbReference type="ChEBI" id="CHEBI:17368"/>
        <dbReference type="ChEBI" id="CHEBI:17596"/>
        <dbReference type="ChEBI" id="CHEBI:43474"/>
        <dbReference type="ChEBI" id="CHEBI:57720"/>
        <dbReference type="EC" id="2.4.2.1"/>
    </reaction>
    <physiologicalReaction direction="left-to-right" evidence="1">
        <dbReference type="Rhea" id="RHEA:27647"/>
    </physiologicalReaction>
</comment>
<evidence type="ECO:0000256" key="2">
    <source>
        <dbReference type="ARBA" id="ARBA00007353"/>
    </source>
</evidence>
<comment type="catalytic activity">
    <reaction evidence="8">
        <text>adenosine + phosphate = alpha-D-ribose 1-phosphate + adenine</text>
        <dbReference type="Rhea" id="RHEA:27642"/>
        <dbReference type="ChEBI" id="CHEBI:16335"/>
        <dbReference type="ChEBI" id="CHEBI:16708"/>
        <dbReference type="ChEBI" id="CHEBI:43474"/>
        <dbReference type="ChEBI" id="CHEBI:57720"/>
        <dbReference type="EC" id="2.4.2.1"/>
    </reaction>
    <physiologicalReaction direction="left-to-right" evidence="8">
        <dbReference type="Rhea" id="RHEA:27643"/>
    </physiologicalReaction>
</comment>
<dbReference type="GO" id="GO:0017061">
    <property type="term" value="F:S-methyl-5-thioadenosine phosphorylase activity"/>
    <property type="evidence" value="ECO:0007669"/>
    <property type="project" value="UniProtKB-EC"/>
</dbReference>
<comment type="catalytic activity">
    <reaction evidence="9">
        <text>S-methyl-5'-thioadenosine + phosphate = 5-(methylsulfanyl)-alpha-D-ribose 1-phosphate + adenine</text>
        <dbReference type="Rhea" id="RHEA:11852"/>
        <dbReference type="ChEBI" id="CHEBI:16708"/>
        <dbReference type="ChEBI" id="CHEBI:17509"/>
        <dbReference type="ChEBI" id="CHEBI:43474"/>
        <dbReference type="ChEBI" id="CHEBI:58533"/>
        <dbReference type="EC" id="2.4.2.28"/>
    </reaction>
    <physiologicalReaction direction="left-to-right" evidence="9">
        <dbReference type="Rhea" id="RHEA:11853"/>
    </physiologicalReaction>
</comment>
<evidence type="ECO:0000256" key="8">
    <source>
        <dbReference type="ARBA" id="ARBA00048968"/>
    </source>
</evidence>
<evidence type="ECO:0000313" key="10">
    <source>
        <dbReference type="EMBL" id="HEW46184.1"/>
    </source>
</evidence>
<dbReference type="SUPFAM" id="SSF64438">
    <property type="entry name" value="CNF1/YfiH-like putative cysteine hydrolases"/>
    <property type="match status" value="1"/>
</dbReference>
<dbReference type="PANTHER" id="PTHR30616:SF2">
    <property type="entry name" value="PURINE NUCLEOSIDE PHOSPHORYLASE LACC1"/>
    <property type="match status" value="1"/>
</dbReference>
<proteinExistence type="inferred from homology"/>
<name>A0A7C2Z682_9AQUI</name>
<comment type="catalytic activity">
    <reaction evidence="7">
        <text>adenosine + H2O + H(+) = inosine + NH4(+)</text>
        <dbReference type="Rhea" id="RHEA:24408"/>
        <dbReference type="ChEBI" id="CHEBI:15377"/>
        <dbReference type="ChEBI" id="CHEBI:15378"/>
        <dbReference type="ChEBI" id="CHEBI:16335"/>
        <dbReference type="ChEBI" id="CHEBI:17596"/>
        <dbReference type="ChEBI" id="CHEBI:28938"/>
        <dbReference type="EC" id="3.5.4.4"/>
    </reaction>
    <physiologicalReaction direction="left-to-right" evidence="7">
        <dbReference type="Rhea" id="RHEA:24409"/>
    </physiologicalReaction>
</comment>
<evidence type="ECO:0000256" key="7">
    <source>
        <dbReference type="ARBA" id="ARBA00047989"/>
    </source>
</evidence>
<evidence type="ECO:0000256" key="9">
    <source>
        <dbReference type="ARBA" id="ARBA00049893"/>
    </source>
</evidence>
<dbReference type="InterPro" id="IPR038371">
    <property type="entry name" value="Cu_polyphenol_OxRdtase_sf"/>
</dbReference>
<keyword evidence="4" id="KW-0479">Metal-binding</keyword>
<evidence type="ECO:0000256" key="1">
    <source>
        <dbReference type="ARBA" id="ARBA00000553"/>
    </source>
</evidence>
<dbReference type="CDD" id="cd16833">
    <property type="entry name" value="YfiH"/>
    <property type="match status" value="1"/>
</dbReference>
<protein>
    <submittedName>
        <fullName evidence="10">Laccase domain-containing protein</fullName>
    </submittedName>
</protein>
<organism evidence="10">
    <name type="scientific">Hydrogenobacter sp</name>
    <dbReference type="NCBI Taxonomy" id="2152829"/>
    <lineage>
        <taxon>Bacteria</taxon>
        <taxon>Pseudomonadati</taxon>
        <taxon>Aquificota</taxon>
        <taxon>Aquificia</taxon>
        <taxon>Aquificales</taxon>
        <taxon>Aquificaceae</taxon>
        <taxon>Hydrogenobacter</taxon>
    </lineage>
</organism>
<keyword evidence="6" id="KW-0862">Zinc</keyword>
<dbReference type="PANTHER" id="PTHR30616">
    <property type="entry name" value="UNCHARACTERIZED PROTEIN YFIH"/>
    <property type="match status" value="1"/>
</dbReference>
<evidence type="ECO:0000256" key="4">
    <source>
        <dbReference type="ARBA" id="ARBA00022723"/>
    </source>
</evidence>
<dbReference type="InterPro" id="IPR003730">
    <property type="entry name" value="Cu_polyphenol_OxRdtase"/>
</dbReference>
<gene>
    <name evidence="10" type="ORF">ENO47_05905</name>
</gene>
<comment type="similarity">
    <text evidence="2">Belongs to the purine nucleoside phosphorylase YfiH/LACC1 family.</text>
</comment>
<evidence type="ECO:0000256" key="5">
    <source>
        <dbReference type="ARBA" id="ARBA00022801"/>
    </source>
</evidence>
<evidence type="ECO:0000256" key="3">
    <source>
        <dbReference type="ARBA" id="ARBA00022679"/>
    </source>
</evidence>
<evidence type="ECO:0000256" key="6">
    <source>
        <dbReference type="ARBA" id="ARBA00022833"/>
    </source>
</evidence>
<comment type="caution">
    <text evidence="10">The sequence shown here is derived from an EMBL/GenBank/DDBJ whole genome shotgun (WGS) entry which is preliminary data.</text>
</comment>
<dbReference type="InterPro" id="IPR011324">
    <property type="entry name" value="Cytotoxic_necrot_fac-like_cat"/>
</dbReference>
<dbReference type="Pfam" id="PF02578">
    <property type="entry name" value="Cu-oxidase_4"/>
    <property type="match status" value="1"/>
</dbReference>
<dbReference type="EMBL" id="DSFP01000051">
    <property type="protein sequence ID" value="HEW46184.1"/>
    <property type="molecule type" value="Genomic_DNA"/>
</dbReference>
<dbReference type="GO" id="GO:0005507">
    <property type="term" value="F:copper ion binding"/>
    <property type="evidence" value="ECO:0007669"/>
    <property type="project" value="TreeGrafter"/>
</dbReference>
<keyword evidence="3" id="KW-0808">Transferase</keyword>
<sequence length="199" mass="22650">MIFSLEKGNARLIIKRWEEDRNVLTLRQVHSSKVYVLDSFTDGLEGDALITQKRGLKIGVRSADCVPLAFLGGKTVAVVHAGWRGLKDGIVEKTVEALSKFEPLDSFLAFVGPSAKACCYEVGEDFKNYFSCLHFKNKSFYMDTQEEAIWGLKKSGIKHLFIYKVCTICHHSLPSHRRNRTQERLLTYVELKPFLSTFI</sequence>
<reference evidence="10" key="1">
    <citation type="journal article" date="2020" name="mSystems">
        <title>Genome- and Community-Level Interaction Insights into Carbon Utilization and Element Cycling Functions of Hydrothermarchaeota in Hydrothermal Sediment.</title>
        <authorList>
            <person name="Zhou Z."/>
            <person name="Liu Y."/>
            <person name="Xu W."/>
            <person name="Pan J."/>
            <person name="Luo Z.H."/>
            <person name="Li M."/>
        </authorList>
    </citation>
    <scope>NUCLEOTIDE SEQUENCE [LARGE SCALE GENOMIC DNA]</scope>
    <source>
        <strain evidence="10">SpSt-132</strain>
    </source>
</reference>
<accession>A0A7C2Z682</accession>
<dbReference type="Gene3D" id="3.60.140.10">
    <property type="entry name" value="CNF1/YfiH-like putative cysteine hydrolases"/>
    <property type="match status" value="1"/>
</dbReference>
<dbReference type="AlphaFoldDB" id="A0A7C2Z682"/>